<feature type="region of interest" description="Disordered" evidence="1">
    <location>
        <begin position="559"/>
        <end position="581"/>
    </location>
</feature>
<evidence type="ECO:0000313" key="3">
    <source>
        <dbReference type="Proteomes" id="UP000095287"/>
    </source>
</evidence>
<dbReference type="Proteomes" id="UP000095287">
    <property type="component" value="Unplaced"/>
</dbReference>
<feature type="compositionally biased region" description="Basic and acidic residues" evidence="1">
    <location>
        <begin position="559"/>
        <end position="568"/>
    </location>
</feature>
<dbReference type="WBParaSite" id="L893_g10885.t1">
    <property type="protein sequence ID" value="L893_g10885.t1"/>
    <property type="gene ID" value="L893_g10885"/>
</dbReference>
<sequence length="581" mass="66972">MIDYAKLDREFAEHCEREPNIDDEIEAMLPLFAAETHLSMKNEVLENCATRLHNVFRKAPLSVLKKLFMECVQHSPMIAGTLRVLRHEHKAVDYRLGEFSAYVGLFRWLLNQPEVDLSQEEIYSGFCHLVANITKCHDDRVQKVELEVAKATELVGLFVIPLLFNDSEHKRLISLDIMNRIFSTGDTNAKRARIAWTNEEKPESVNPGMLAYAFLSMLQSGHAKHNVKYRNQLIAALESLGAPDKFRIPDRYTNLLRSKLNESEWMVTYAFVKWFKESLSVSLRPEIPIAVVNLLGKDATDKFFKLHKSSIGIPDEIIDAMVALFDLSFFYPQLANEFLNAEKTLNINCYIDHLGIRISKAFVVSVDKFLQDYSSTDSLLFVEEPLEWIVSLVDPPRDYRHIYPTPTNFTMYNALRALEPLFIVLDAACDSLSEAYTPRSPKTREVLFNFAAEYLEKLVRKQIEEVETCALQISPPPEFTELVDLDPYVNLTLAFRWEVPKTSAWTALHAVSNYIRCICPLLSYDTRAKGGIKRMTSFLEKTFNEFDKLIVKTEEARKNAAREKEESRKHRTFYGYAQPRH</sequence>
<dbReference type="InterPro" id="IPR056581">
    <property type="entry name" value="TPR_Edg1"/>
</dbReference>
<protein>
    <submittedName>
        <fullName evidence="4">Negative elongation factor D</fullName>
    </submittedName>
</protein>
<dbReference type="AlphaFoldDB" id="A0A1I7XYF2"/>
<accession>A0A1I7XYF2</accession>
<dbReference type="Pfam" id="PF24293">
    <property type="entry name" value="TPR_Edg1"/>
    <property type="match status" value="1"/>
</dbReference>
<feature type="domain" description="Edg1 TPR repeats region" evidence="2">
    <location>
        <begin position="20"/>
        <end position="280"/>
    </location>
</feature>
<evidence type="ECO:0000256" key="1">
    <source>
        <dbReference type="SAM" id="MobiDB-lite"/>
    </source>
</evidence>
<evidence type="ECO:0000259" key="2">
    <source>
        <dbReference type="Pfam" id="PF24293"/>
    </source>
</evidence>
<reference evidence="4" key="1">
    <citation type="submission" date="2016-11" db="UniProtKB">
        <authorList>
            <consortium name="WormBaseParasite"/>
        </authorList>
    </citation>
    <scope>IDENTIFICATION</scope>
</reference>
<keyword evidence="3" id="KW-1185">Reference proteome</keyword>
<proteinExistence type="predicted"/>
<evidence type="ECO:0000313" key="4">
    <source>
        <dbReference type="WBParaSite" id="L893_g10885.t1"/>
    </source>
</evidence>
<name>A0A1I7XYF2_9BILA</name>
<organism evidence="3 4">
    <name type="scientific">Steinernema glaseri</name>
    <dbReference type="NCBI Taxonomy" id="37863"/>
    <lineage>
        <taxon>Eukaryota</taxon>
        <taxon>Metazoa</taxon>
        <taxon>Ecdysozoa</taxon>
        <taxon>Nematoda</taxon>
        <taxon>Chromadorea</taxon>
        <taxon>Rhabditida</taxon>
        <taxon>Tylenchina</taxon>
        <taxon>Panagrolaimomorpha</taxon>
        <taxon>Strongyloidoidea</taxon>
        <taxon>Steinernematidae</taxon>
        <taxon>Steinernema</taxon>
    </lineage>
</organism>